<sequence length="479" mass="54402">MLTVNRSDTKPIWQQLLDQAIGNISKGNWPPGEQLIPSRELALQLGVSRSTIQLVYEELLARGYIVTSRRGGTRVSSSWNIVTVTSDKLVPEGPKLPLLPHLNSSVDQLQGWLKGEEASEVKIDFNPHEPYLDQLFQKTWRQSYLHASSSMNPCDTAYGDSYGYLPLREQIKRYLSLERGIHVQTDQILLTSGAHQGVDLIAQALLNEGDTVTIEDPGFPASWMVMKYRHMQVIPIPVDEFGLVVDRIPPESRLTFVTPSHQCGIGVVMSGPRRQQLLHMATKNRSWIIEDDYDSEYRYHGEPLPTLFSHAPNNTLYMMSFSKMIAPALRISVLVGSVEAIAQIARVKVLTYLQLPIMESVTLTRFIEQGCFMRHMRRVRNVYRRRYETMTKAIIASGLANRFKLSNNETGSHMLLEAEPLFDDRKVTSELLQRGVRVFPLSPYCLESNRRGWVLGFAKVEERLIDEGITHLADVLLRS</sequence>
<protein>
    <submittedName>
        <fullName evidence="9">PLP-dependent aminotransferase family protein</fullName>
    </submittedName>
</protein>
<dbReference type="SMART" id="SM00345">
    <property type="entry name" value="HTH_GNTR"/>
    <property type="match status" value="1"/>
</dbReference>
<evidence type="ECO:0000256" key="5">
    <source>
        <dbReference type="ARBA" id="ARBA00023015"/>
    </source>
</evidence>
<dbReference type="SUPFAM" id="SSF46785">
    <property type="entry name" value="Winged helix' DNA-binding domain"/>
    <property type="match status" value="1"/>
</dbReference>
<name>A0A6B8RWG5_9BACL</name>
<keyword evidence="3 9" id="KW-0032">Aminotransferase</keyword>
<dbReference type="EMBL" id="CP034235">
    <property type="protein sequence ID" value="QGR00105.1"/>
    <property type="molecule type" value="Genomic_DNA"/>
</dbReference>
<keyword evidence="10" id="KW-1185">Reference proteome</keyword>
<dbReference type="InterPro" id="IPR036388">
    <property type="entry name" value="WH-like_DNA-bd_sf"/>
</dbReference>
<keyword evidence="7" id="KW-0804">Transcription</keyword>
<evidence type="ECO:0000313" key="10">
    <source>
        <dbReference type="Proteomes" id="UP000426246"/>
    </source>
</evidence>
<evidence type="ECO:0000256" key="7">
    <source>
        <dbReference type="ARBA" id="ARBA00023163"/>
    </source>
</evidence>
<dbReference type="KEGG" id="ppsc:EHS13_15000"/>
<dbReference type="AlphaFoldDB" id="A0A6B8RWG5"/>
<feature type="domain" description="HTH gntR-type" evidence="8">
    <location>
        <begin position="10"/>
        <end position="78"/>
    </location>
</feature>
<keyword evidence="6" id="KW-0238">DNA-binding</keyword>
<dbReference type="Pfam" id="PF00155">
    <property type="entry name" value="Aminotran_1_2"/>
    <property type="match status" value="1"/>
</dbReference>
<proteinExistence type="inferred from homology"/>
<dbReference type="Proteomes" id="UP000426246">
    <property type="component" value="Chromosome"/>
</dbReference>
<dbReference type="Gene3D" id="3.40.640.10">
    <property type="entry name" value="Type I PLP-dependent aspartate aminotransferase-like (Major domain)"/>
    <property type="match status" value="1"/>
</dbReference>
<dbReference type="GO" id="GO:0030170">
    <property type="term" value="F:pyridoxal phosphate binding"/>
    <property type="evidence" value="ECO:0007669"/>
    <property type="project" value="InterPro"/>
</dbReference>
<dbReference type="Gene3D" id="1.10.10.10">
    <property type="entry name" value="Winged helix-like DNA-binding domain superfamily/Winged helix DNA-binding domain"/>
    <property type="match status" value="1"/>
</dbReference>
<dbReference type="InterPro" id="IPR000524">
    <property type="entry name" value="Tscrpt_reg_HTH_GntR"/>
</dbReference>
<dbReference type="InterPro" id="IPR015421">
    <property type="entry name" value="PyrdxlP-dep_Trfase_major"/>
</dbReference>
<dbReference type="InterPro" id="IPR051446">
    <property type="entry name" value="HTH_trans_reg/aminotransferase"/>
</dbReference>
<dbReference type="CDD" id="cd00609">
    <property type="entry name" value="AAT_like"/>
    <property type="match status" value="1"/>
</dbReference>
<accession>A0A6B8RWG5</accession>
<dbReference type="InterPro" id="IPR015424">
    <property type="entry name" value="PyrdxlP-dep_Trfase"/>
</dbReference>
<evidence type="ECO:0000313" key="9">
    <source>
        <dbReference type="EMBL" id="QGR00105.1"/>
    </source>
</evidence>
<organism evidence="9 10">
    <name type="scientific">Paenibacillus psychroresistens</name>
    <dbReference type="NCBI Taxonomy" id="1778678"/>
    <lineage>
        <taxon>Bacteria</taxon>
        <taxon>Bacillati</taxon>
        <taxon>Bacillota</taxon>
        <taxon>Bacilli</taxon>
        <taxon>Bacillales</taxon>
        <taxon>Paenibacillaceae</taxon>
        <taxon>Paenibacillus</taxon>
    </lineage>
</organism>
<dbReference type="RefSeq" id="WP_155701126.1">
    <property type="nucleotide sequence ID" value="NZ_CP034235.1"/>
</dbReference>
<dbReference type="InterPro" id="IPR036390">
    <property type="entry name" value="WH_DNA-bd_sf"/>
</dbReference>
<evidence type="ECO:0000256" key="6">
    <source>
        <dbReference type="ARBA" id="ARBA00023125"/>
    </source>
</evidence>
<comment type="similarity">
    <text evidence="2">In the C-terminal section; belongs to the class-I pyridoxal-phosphate-dependent aminotransferase family.</text>
</comment>
<dbReference type="GO" id="GO:0008483">
    <property type="term" value="F:transaminase activity"/>
    <property type="evidence" value="ECO:0007669"/>
    <property type="project" value="UniProtKB-KW"/>
</dbReference>
<dbReference type="SUPFAM" id="SSF53383">
    <property type="entry name" value="PLP-dependent transferases"/>
    <property type="match status" value="1"/>
</dbReference>
<dbReference type="GO" id="GO:0003677">
    <property type="term" value="F:DNA binding"/>
    <property type="evidence" value="ECO:0007669"/>
    <property type="project" value="UniProtKB-KW"/>
</dbReference>
<reference evidence="10" key="1">
    <citation type="submission" date="2018-11" db="EMBL/GenBank/DDBJ databases">
        <title>Complete genome sequence of Paenibacillus sp. ML311-T8.</title>
        <authorList>
            <person name="Nam Y.-D."/>
            <person name="Kang J."/>
            <person name="Chung W.-H."/>
            <person name="Park Y.S."/>
        </authorList>
    </citation>
    <scope>NUCLEOTIDE SEQUENCE [LARGE SCALE GENOMIC DNA]</scope>
    <source>
        <strain evidence="10">ML311-T8</strain>
    </source>
</reference>
<evidence type="ECO:0000256" key="4">
    <source>
        <dbReference type="ARBA" id="ARBA00022898"/>
    </source>
</evidence>
<keyword evidence="9" id="KW-0808">Transferase</keyword>
<evidence type="ECO:0000259" key="8">
    <source>
        <dbReference type="PROSITE" id="PS50949"/>
    </source>
</evidence>
<dbReference type="GO" id="GO:0003700">
    <property type="term" value="F:DNA-binding transcription factor activity"/>
    <property type="evidence" value="ECO:0007669"/>
    <property type="project" value="InterPro"/>
</dbReference>
<dbReference type="Pfam" id="PF00392">
    <property type="entry name" value="GntR"/>
    <property type="match status" value="1"/>
</dbReference>
<dbReference type="PANTHER" id="PTHR46577">
    <property type="entry name" value="HTH-TYPE TRANSCRIPTIONAL REGULATORY PROTEIN GABR"/>
    <property type="match status" value="1"/>
</dbReference>
<dbReference type="PANTHER" id="PTHR46577:SF1">
    <property type="entry name" value="HTH-TYPE TRANSCRIPTIONAL REGULATORY PROTEIN GABR"/>
    <property type="match status" value="1"/>
</dbReference>
<dbReference type="CDD" id="cd07377">
    <property type="entry name" value="WHTH_GntR"/>
    <property type="match status" value="1"/>
</dbReference>
<keyword evidence="4" id="KW-0663">Pyridoxal phosphate</keyword>
<dbReference type="OrthoDB" id="9808770at2"/>
<evidence type="ECO:0000256" key="3">
    <source>
        <dbReference type="ARBA" id="ARBA00022576"/>
    </source>
</evidence>
<dbReference type="PROSITE" id="PS50949">
    <property type="entry name" value="HTH_GNTR"/>
    <property type="match status" value="1"/>
</dbReference>
<evidence type="ECO:0000256" key="1">
    <source>
        <dbReference type="ARBA" id="ARBA00001933"/>
    </source>
</evidence>
<keyword evidence="5" id="KW-0805">Transcription regulation</keyword>
<gene>
    <name evidence="9" type="ORF">EHS13_15000</name>
</gene>
<evidence type="ECO:0000256" key="2">
    <source>
        <dbReference type="ARBA" id="ARBA00005384"/>
    </source>
</evidence>
<comment type="cofactor">
    <cofactor evidence="1">
        <name>pyridoxal 5'-phosphate</name>
        <dbReference type="ChEBI" id="CHEBI:597326"/>
    </cofactor>
</comment>
<dbReference type="InterPro" id="IPR004839">
    <property type="entry name" value="Aminotransferase_I/II_large"/>
</dbReference>